<evidence type="ECO:0000313" key="2">
    <source>
        <dbReference type="Proteomes" id="UP001183176"/>
    </source>
</evidence>
<reference evidence="2" key="1">
    <citation type="submission" date="2023-07" db="EMBL/GenBank/DDBJ databases">
        <title>30 novel species of actinomycetes from the DSMZ collection.</title>
        <authorList>
            <person name="Nouioui I."/>
        </authorList>
    </citation>
    <scope>NUCLEOTIDE SEQUENCE [LARGE SCALE GENOMIC DNA]</scope>
    <source>
        <strain evidence="2">DSM 44399</strain>
    </source>
</reference>
<comment type="caution">
    <text evidence="1">The sequence shown here is derived from an EMBL/GenBank/DDBJ whole genome shotgun (WGS) entry which is preliminary data.</text>
</comment>
<name>A0ABU2JDT6_9ACTN</name>
<dbReference type="RefSeq" id="WP_311424291.1">
    <property type="nucleotide sequence ID" value="NZ_JAVREH010000029.1"/>
</dbReference>
<sequence length="82" mass="9635">MQATAREHGYSVVRWITAEDNHQAQLLYDQAQLLYDIVAAPHPLGHLRRQPMIAPVIRRRTSRQNRHRLRWHAELLSCSTVE</sequence>
<accession>A0ABU2JDT6</accession>
<proteinExistence type="predicted"/>
<dbReference type="Proteomes" id="UP001183176">
    <property type="component" value="Unassembled WGS sequence"/>
</dbReference>
<organism evidence="1 2">
    <name type="scientific">Jatrophihabitans lederbergiae</name>
    <dbReference type="NCBI Taxonomy" id="3075547"/>
    <lineage>
        <taxon>Bacteria</taxon>
        <taxon>Bacillati</taxon>
        <taxon>Actinomycetota</taxon>
        <taxon>Actinomycetes</taxon>
        <taxon>Jatrophihabitantales</taxon>
        <taxon>Jatrophihabitantaceae</taxon>
        <taxon>Jatrophihabitans</taxon>
    </lineage>
</organism>
<keyword evidence="2" id="KW-1185">Reference proteome</keyword>
<evidence type="ECO:0000313" key="1">
    <source>
        <dbReference type="EMBL" id="MDT0263144.1"/>
    </source>
</evidence>
<gene>
    <name evidence="1" type="ORF">RM423_17290</name>
</gene>
<dbReference type="EMBL" id="JAVREH010000029">
    <property type="protein sequence ID" value="MDT0263144.1"/>
    <property type="molecule type" value="Genomic_DNA"/>
</dbReference>
<protein>
    <submittedName>
        <fullName evidence="1">Uncharacterized protein</fullName>
    </submittedName>
</protein>